<dbReference type="AlphaFoldDB" id="A0A8H7ZU63"/>
<feature type="compositionally biased region" description="Basic and acidic residues" evidence="3">
    <location>
        <begin position="190"/>
        <end position="202"/>
    </location>
</feature>
<proteinExistence type="predicted"/>
<dbReference type="InterPro" id="IPR019559">
    <property type="entry name" value="Cullin_neddylation_domain"/>
</dbReference>
<dbReference type="InterPro" id="IPR036390">
    <property type="entry name" value="WH_DNA-bd_sf"/>
</dbReference>
<reference evidence="5 6" key="1">
    <citation type="journal article" name="Sci. Rep.">
        <title>Genome-scale phylogenetic analyses confirm Olpidium as the closest living zoosporic fungus to the non-flagellated, terrestrial fungi.</title>
        <authorList>
            <person name="Chang Y."/>
            <person name="Rochon D."/>
            <person name="Sekimoto S."/>
            <person name="Wang Y."/>
            <person name="Chovatia M."/>
            <person name="Sandor L."/>
            <person name="Salamov A."/>
            <person name="Grigoriev I.V."/>
            <person name="Stajich J.E."/>
            <person name="Spatafora J.W."/>
        </authorList>
    </citation>
    <scope>NUCLEOTIDE SEQUENCE [LARGE SCALE GENOMIC DNA]</scope>
    <source>
        <strain evidence="5">S191</strain>
    </source>
</reference>
<protein>
    <submittedName>
        <fullName evidence="5">Cullin protein neddylation domain-containing protein</fullName>
    </submittedName>
</protein>
<dbReference type="InterPro" id="IPR045093">
    <property type="entry name" value="Cullin"/>
</dbReference>
<dbReference type="OrthoDB" id="27073at2759"/>
<feature type="region of interest" description="Disordered" evidence="3">
    <location>
        <begin position="178"/>
        <end position="202"/>
    </location>
</feature>
<accession>A0A8H7ZU63</accession>
<dbReference type="EMBL" id="JAEFCI010006987">
    <property type="protein sequence ID" value="KAG5459345.1"/>
    <property type="molecule type" value="Genomic_DNA"/>
</dbReference>
<dbReference type="Proteomes" id="UP000673691">
    <property type="component" value="Unassembled WGS sequence"/>
</dbReference>
<dbReference type="Pfam" id="PF10557">
    <property type="entry name" value="Cullin_Nedd8"/>
    <property type="match status" value="1"/>
</dbReference>
<dbReference type="SUPFAM" id="SSF46785">
    <property type="entry name" value="Winged helix' DNA-binding domain"/>
    <property type="match status" value="1"/>
</dbReference>
<dbReference type="PANTHER" id="PTHR11932">
    <property type="entry name" value="CULLIN"/>
    <property type="match status" value="1"/>
</dbReference>
<keyword evidence="6" id="KW-1185">Reference proteome</keyword>
<evidence type="ECO:0000259" key="4">
    <source>
        <dbReference type="SMART" id="SM00884"/>
    </source>
</evidence>
<name>A0A8H7ZU63_9FUNG</name>
<evidence type="ECO:0000256" key="1">
    <source>
        <dbReference type="ARBA" id="ARBA00022499"/>
    </source>
</evidence>
<organism evidence="5 6">
    <name type="scientific">Olpidium bornovanus</name>
    <dbReference type="NCBI Taxonomy" id="278681"/>
    <lineage>
        <taxon>Eukaryota</taxon>
        <taxon>Fungi</taxon>
        <taxon>Fungi incertae sedis</taxon>
        <taxon>Olpidiomycota</taxon>
        <taxon>Olpidiomycotina</taxon>
        <taxon>Olpidiomycetes</taxon>
        <taxon>Olpidiales</taxon>
        <taxon>Olpidiaceae</taxon>
        <taxon>Olpidium</taxon>
    </lineage>
</organism>
<feature type="domain" description="Cullin neddylation" evidence="4">
    <location>
        <begin position="22"/>
        <end position="88"/>
    </location>
</feature>
<evidence type="ECO:0000313" key="6">
    <source>
        <dbReference type="Proteomes" id="UP000673691"/>
    </source>
</evidence>
<evidence type="ECO:0000256" key="3">
    <source>
        <dbReference type="SAM" id="MobiDB-lite"/>
    </source>
</evidence>
<evidence type="ECO:0000256" key="2">
    <source>
        <dbReference type="ARBA" id="ARBA00022843"/>
    </source>
</evidence>
<comment type="caution">
    <text evidence="5">The sequence shown here is derived from an EMBL/GenBank/DDBJ whole genome shotgun (WGS) entry which is preliminary data.</text>
</comment>
<dbReference type="InterPro" id="IPR036388">
    <property type="entry name" value="WH-like_DNA-bd_sf"/>
</dbReference>
<sequence length="202" mass="22369">MDYKSKKIRVNLNMPIKSEQKVEYEETHKTAAIVRIMKTRKVMKHVALMQEVISQLKSRFQPKIQEIKKCIDVLLEKEYLERQRGTKISGTGRLVDLGLVLPGAREAPKKDGDEAAAAGLMVMRGSVDNLATTPRPPPPLFLYLLLKAVVCAPAGAVEKEHASGGPLKLKTVLRDWQSFDPPRDLSQTGRTEKGGAAHGFAD</sequence>
<keyword evidence="2" id="KW-0832">Ubl conjugation</keyword>
<dbReference type="SMART" id="SM00884">
    <property type="entry name" value="Cullin_Nedd8"/>
    <property type="match status" value="1"/>
</dbReference>
<dbReference type="Gene3D" id="1.10.10.10">
    <property type="entry name" value="Winged helix-like DNA-binding domain superfamily/Winged helix DNA-binding domain"/>
    <property type="match status" value="1"/>
</dbReference>
<keyword evidence="1" id="KW-1017">Isopeptide bond</keyword>
<gene>
    <name evidence="5" type="ORF">BJ554DRAFT_262</name>
</gene>
<evidence type="ECO:0000313" key="5">
    <source>
        <dbReference type="EMBL" id="KAG5459345.1"/>
    </source>
</evidence>
<dbReference type="FunFam" id="1.10.10.10:FF:000014">
    <property type="entry name" value="Cullin 1"/>
    <property type="match status" value="1"/>
</dbReference>